<feature type="domain" description="Aldehyde dehydrogenase" evidence="8">
    <location>
        <begin position="14"/>
        <end position="275"/>
    </location>
</feature>
<dbReference type="GO" id="GO:0050661">
    <property type="term" value="F:NADP binding"/>
    <property type="evidence" value="ECO:0007669"/>
    <property type="project" value="InterPro"/>
</dbReference>
<proteinExistence type="inferred from homology"/>
<sequence>MKDQSDTIPALVADMGRRARAAAAELAYAPAEARNAALQAAGEALVASLPQILEANARDMDYGREKGLSPAMMDRLMLDEARVRAMVEGLEAIAAQPDPVGQVMEEWDQPSGLHIRKVRTPLGVIGVIYESRPNVTADAGALCLKSGNAVILRGGSESFHSSRAIHTALATGLRAAGLPEDAIQLMPTRDREAVAEMLRATQYIDVIVPRGGKGLVGLVQREARVPVFAHLEGICHVYVDAAADPEKAMKVVLNAKTRRTGICGSAECLLVHRDARALGQSIVDALMAQGVEVYAEGLTGTRPATGEDFGKEFLDMKIAARVVDDIDAAIAHIRQFGSQHTEAILTEDQAAADRFFQRIDSAILMHNASTQFADGGEFGMGAEIGIATGKMHARGPVGATQLTSFKYLVSGNGTTRP</sequence>
<keyword evidence="2 7" id="KW-0028">Amino-acid biosynthesis</keyword>
<dbReference type="PANTHER" id="PTHR11063:SF8">
    <property type="entry name" value="DELTA-1-PYRROLINE-5-CARBOXYLATE SYNTHASE"/>
    <property type="match status" value="1"/>
</dbReference>
<evidence type="ECO:0000256" key="2">
    <source>
        <dbReference type="ARBA" id="ARBA00022605"/>
    </source>
</evidence>
<dbReference type="Proteomes" id="UP000184932">
    <property type="component" value="Unassembled WGS sequence"/>
</dbReference>
<evidence type="ECO:0000256" key="4">
    <source>
        <dbReference type="ARBA" id="ARBA00022857"/>
    </source>
</evidence>
<keyword evidence="10" id="KW-1185">Reference proteome</keyword>
<evidence type="ECO:0000313" key="10">
    <source>
        <dbReference type="Proteomes" id="UP000184932"/>
    </source>
</evidence>
<keyword evidence="7" id="KW-0963">Cytoplasm</keyword>
<dbReference type="InterPro" id="IPR016162">
    <property type="entry name" value="Ald_DH_N"/>
</dbReference>
<protein>
    <recommendedName>
        <fullName evidence="7">Gamma-glutamyl phosphate reductase</fullName>
        <shortName evidence="7">GPR</shortName>
        <ecNumber evidence="7">1.2.1.41</ecNumber>
    </recommendedName>
    <alternativeName>
        <fullName evidence="7">Glutamate-5-semialdehyde dehydrogenase</fullName>
    </alternativeName>
    <alternativeName>
        <fullName evidence="7">Glutamyl-gamma-semialdehyde dehydrogenase</fullName>
        <shortName evidence="7">GSA dehydrogenase</shortName>
    </alternativeName>
</protein>
<name>A0A1N6F4S5_9RHOB</name>
<dbReference type="STRING" id="1217970.SAMN05444002_1375"/>
<reference evidence="10" key="1">
    <citation type="submission" date="2016-11" db="EMBL/GenBank/DDBJ databases">
        <authorList>
            <person name="Varghese N."/>
            <person name="Submissions S."/>
        </authorList>
    </citation>
    <scope>NUCLEOTIDE SEQUENCE [LARGE SCALE GENOMIC DNA]</scope>
    <source>
        <strain evidence="10">DSM 29440</strain>
    </source>
</reference>
<dbReference type="EMBL" id="FSRL01000001">
    <property type="protein sequence ID" value="SIN90298.1"/>
    <property type="molecule type" value="Genomic_DNA"/>
</dbReference>
<comment type="subcellular location">
    <subcellularLocation>
        <location evidence="7">Cytoplasm</location>
    </subcellularLocation>
</comment>
<dbReference type="InterPro" id="IPR015590">
    <property type="entry name" value="Aldehyde_DH_dom"/>
</dbReference>
<dbReference type="PIRSF" id="PIRSF000151">
    <property type="entry name" value="GPR"/>
    <property type="match status" value="1"/>
</dbReference>
<evidence type="ECO:0000256" key="1">
    <source>
        <dbReference type="ARBA" id="ARBA00004985"/>
    </source>
</evidence>
<dbReference type="UniPathway" id="UPA00098">
    <property type="reaction ID" value="UER00360"/>
</dbReference>
<dbReference type="InterPro" id="IPR016161">
    <property type="entry name" value="Ald_DH/histidinol_DH"/>
</dbReference>
<evidence type="ECO:0000256" key="5">
    <source>
        <dbReference type="ARBA" id="ARBA00023002"/>
    </source>
</evidence>
<comment type="function">
    <text evidence="7">Catalyzes the NADPH-dependent reduction of L-glutamate 5-phosphate into L-glutamate 5-semialdehyde and phosphate. The product spontaneously undergoes cyclization to form 1-pyrroline-5-carboxylate.</text>
</comment>
<dbReference type="InterPro" id="IPR000965">
    <property type="entry name" value="GPR_dom"/>
</dbReference>
<dbReference type="Gene3D" id="3.40.309.10">
    <property type="entry name" value="Aldehyde Dehydrogenase, Chain A, domain 2"/>
    <property type="match status" value="1"/>
</dbReference>
<organism evidence="9 10">
    <name type="scientific">Vannielia litorea</name>
    <dbReference type="NCBI Taxonomy" id="1217970"/>
    <lineage>
        <taxon>Bacteria</taxon>
        <taxon>Pseudomonadati</taxon>
        <taxon>Pseudomonadota</taxon>
        <taxon>Alphaproteobacteria</taxon>
        <taxon>Rhodobacterales</taxon>
        <taxon>Paracoccaceae</taxon>
        <taxon>Vannielia</taxon>
    </lineage>
</organism>
<dbReference type="PANTHER" id="PTHR11063">
    <property type="entry name" value="GLUTAMATE SEMIALDEHYDE DEHYDROGENASE"/>
    <property type="match status" value="1"/>
</dbReference>
<dbReference type="GO" id="GO:0004350">
    <property type="term" value="F:glutamate-5-semialdehyde dehydrogenase activity"/>
    <property type="evidence" value="ECO:0007669"/>
    <property type="project" value="UniProtKB-UniRule"/>
</dbReference>
<dbReference type="OrthoDB" id="9809970at2"/>
<dbReference type="Gene3D" id="3.40.605.10">
    <property type="entry name" value="Aldehyde Dehydrogenase, Chain A, domain 1"/>
    <property type="match status" value="1"/>
</dbReference>
<comment type="catalytic activity">
    <reaction evidence="6 7">
        <text>L-glutamate 5-semialdehyde + phosphate + NADP(+) = L-glutamyl 5-phosphate + NADPH + H(+)</text>
        <dbReference type="Rhea" id="RHEA:19541"/>
        <dbReference type="ChEBI" id="CHEBI:15378"/>
        <dbReference type="ChEBI" id="CHEBI:43474"/>
        <dbReference type="ChEBI" id="CHEBI:57783"/>
        <dbReference type="ChEBI" id="CHEBI:58066"/>
        <dbReference type="ChEBI" id="CHEBI:58274"/>
        <dbReference type="ChEBI" id="CHEBI:58349"/>
        <dbReference type="EC" id="1.2.1.41"/>
    </reaction>
</comment>
<evidence type="ECO:0000313" key="9">
    <source>
        <dbReference type="EMBL" id="SIN90298.1"/>
    </source>
</evidence>
<evidence type="ECO:0000256" key="3">
    <source>
        <dbReference type="ARBA" id="ARBA00022650"/>
    </source>
</evidence>
<dbReference type="HAMAP" id="MF_00412">
    <property type="entry name" value="ProA"/>
    <property type="match status" value="1"/>
</dbReference>
<dbReference type="GO" id="GO:0005737">
    <property type="term" value="C:cytoplasm"/>
    <property type="evidence" value="ECO:0007669"/>
    <property type="project" value="UniProtKB-SubCell"/>
</dbReference>
<accession>A0A1N6F4S5</accession>
<dbReference type="InterPro" id="IPR012134">
    <property type="entry name" value="Glu-5-SA_DH"/>
</dbReference>
<keyword evidence="4 7" id="KW-0521">NADP</keyword>
<comment type="similarity">
    <text evidence="7">Belongs to the gamma-glutamyl phosphate reductase family.</text>
</comment>
<dbReference type="CDD" id="cd07079">
    <property type="entry name" value="ALDH_F18-19_ProA-GPR"/>
    <property type="match status" value="1"/>
</dbReference>
<comment type="pathway">
    <text evidence="1 7">Amino-acid biosynthesis; L-proline biosynthesis; L-glutamate 5-semialdehyde from L-glutamate: step 2/2.</text>
</comment>
<dbReference type="NCBIfam" id="TIGR00407">
    <property type="entry name" value="proA"/>
    <property type="match status" value="1"/>
</dbReference>
<dbReference type="AlphaFoldDB" id="A0A1N6F4S5"/>
<evidence type="ECO:0000259" key="8">
    <source>
        <dbReference type="Pfam" id="PF00171"/>
    </source>
</evidence>
<dbReference type="InterPro" id="IPR020593">
    <property type="entry name" value="G-glutamylP_reductase_CS"/>
</dbReference>
<dbReference type="Pfam" id="PF00171">
    <property type="entry name" value="Aldedh"/>
    <property type="match status" value="1"/>
</dbReference>
<dbReference type="NCBIfam" id="NF001221">
    <property type="entry name" value="PRK00197.1"/>
    <property type="match status" value="1"/>
</dbReference>
<keyword evidence="5 7" id="KW-0560">Oxidoreductase</keyword>
<gene>
    <name evidence="7" type="primary">proA</name>
    <name evidence="9" type="ORF">SAMN05444002_1375</name>
</gene>
<evidence type="ECO:0000256" key="6">
    <source>
        <dbReference type="ARBA" id="ARBA00049024"/>
    </source>
</evidence>
<keyword evidence="3 7" id="KW-0641">Proline biosynthesis</keyword>
<dbReference type="GO" id="GO:0055129">
    <property type="term" value="P:L-proline biosynthetic process"/>
    <property type="evidence" value="ECO:0007669"/>
    <property type="project" value="UniProtKB-UniRule"/>
</dbReference>
<dbReference type="EC" id="1.2.1.41" evidence="7"/>
<dbReference type="SUPFAM" id="SSF53720">
    <property type="entry name" value="ALDH-like"/>
    <property type="match status" value="1"/>
</dbReference>
<dbReference type="RefSeq" id="WP_074255455.1">
    <property type="nucleotide sequence ID" value="NZ_FSRL01000001.1"/>
</dbReference>
<dbReference type="InterPro" id="IPR016163">
    <property type="entry name" value="Ald_DH_C"/>
</dbReference>
<dbReference type="PROSITE" id="PS01223">
    <property type="entry name" value="PROA"/>
    <property type="match status" value="1"/>
</dbReference>
<evidence type="ECO:0000256" key="7">
    <source>
        <dbReference type="HAMAP-Rule" id="MF_00412"/>
    </source>
</evidence>